<dbReference type="RefSeq" id="WP_019150299.1">
    <property type="nucleotide sequence ID" value="NZ_CP102252.1"/>
</dbReference>
<gene>
    <name evidence="2" type="ORF">NQ519_15210</name>
</gene>
<protein>
    <submittedName>
        <fullName evidence="2">Uncharacterized protein</fullName>
    </submittedName>
</protein>
<accession>A0ABY5V610</accession>
<dbReference type="Proteomes" id="UP001058267">
    <property type="component" value="Chromosome"/>
</dbReference>
<organism evidence="2 3">
    <name type="scientific">Alistipes senegalensis JC50</name>
    <dbReference type="NCBI Taxonomy" id="1033732"/>
    <lineage>
        <taxon>Bacteria</taxon>
        <taxon>Pseudomonadati</taxon>
        <taxon>Bacteroidota</taxon>
        <taxon>Bacteroidia</taxon>
        <taxon>Bacteroidales</taxon>
        <taxon>Rikenellaceae</taxon>
        <taxon>Alistipes</taxon>
    </lineage>
</organism>
<evidence type="ECO:0000256" key="1">
    <source>
        <dbReference type="SAM" id="MobiDB-lite"/>
    </source>
</evidence>
<keyword evidence="3" id="KW-1185">Reference proteome</keyword>
<feature type="compositionally biased region" description="Basic and acidic residues" evidence="1">
    <location>
        <begin position="54"/>
        <end position="71"/>
    </location>
</feature>
<proteinExistence type="predicted"/>
<evidence type="ECO:0000313" key="3">
    <source>
        <dbReference type="Proteomes" id="UP001058267"/>
    </source>
</evidence>
<reference evidence="2" key="1">
    <citation type="journal article" date="2022" name="Cell">
        <title>Design, construction, and in vivo augmentation of a complex gut microbiome.</title>
        <authorList>
            <person name="Cheng A.G."/>
            <person name="Ho P.Y."/>
            <person name="Aranda-Diaz A."/>
            <person name="Jain S."/>
            <person name="Yu F.B."/>
            <person name="Meng X."/>
            <person name="Wang M."/>
            <person name="Iakiviak M."/>
            <person name="Nagashima K."/>
            <person name="Zhao A."/>
            <person name="Murugkar P."/>
            <person name="Patil A."/>
            <person name="Atabakhsh K."/>
            <person name="Weakley A."/>
            <person name="Yan J."/>
            <person name="Brumbaugh A.R."/>
            <person name="Higginbottom S."/>
            <person name="Dimas A."/>
            <person name="Shiver A.L."/>
            <person name="Deutschbauer A."/>
            <person name="Neff N."/>
            <person name="Sonnenburg J.L."/>
            <person name="Huang K.C."/>
            <person name="Fischbach M.A."/>
        </authorList>
    </citation>
    <scope>NUCLEOTIDE SEQUENCE</scope>
    <source>
        <strain evidence="2">JC50</strain>
    </source>
</reference>
<sequence>MGKIEIRNDRTILSTQNNGFAGDERDENLIEEDLTDTEIPLDDRIPDGIGEIVADDRPVYDEEGYRHEPGE</sequence>
<name>A0ABY5V610_9BACT</name>
<evidence type="ECO:0000313" key="2">
    <source>
        <dbReference type="EMBL" id="UWN65066.1"/>
    </source>
</evidence>
<feature type="region of interest" description="Disordered" evidence="1">
    <location>
        <begin position="40"/>
        <end position="71"/>
    </location>
</feature>
<dbReference type="EMBL" id="CP102252">
    <property type="protein sequence ID" value="UWN65066.1"/>
    <property type="molecule type" value="Genomic_DNA"/>
</dbReference>